<dbReference type="Proteomes" id="UP001497700">
    <property type="component" value="Unassembled WGS sequence"/>
</dbReference>
<evidence type="ECO:0000313" key="1">
    <source>
        <dbReference type="EMBL" id="KAI4868508.1"/>
    </source>
</evidence>
<sequence length="395" mass="45344">MPSAEEAQSIAEDVRLLEKLHQPSNKLKAVRLLQLLTVKEVYGAKERLGLIESELRKLQDASIAGGTRNEDIEKHLKELREDNERFRLLLSEVDATTQNTKASLETLREKVSDEYFRQTAENVRFDKDIRVLNKEFDLQHAKLGSIEKDIMDFRSKVPGPHEIAKLSDSLARLESIVTTIQAKLDNNSKATSDQREALAETVHDQARVRQGFGAFTPKQEKFVEYLEKLTEAGSPANSHKSPLQATADEGNMKRLPSSIPLGPQPPPKALRLLDQYNHFSCSYRLKRPKSESRFIRAYLKKIDHVSAWFIQKRLLEEHPNLVDVLENVETSNKTGVVIFVSLDKLDWGQVKAIMRRINSEEFFSLLETQQARLDVPKPPRRFNLRPKRRRTVYKS</sequence>
<dbReference type="EMBL" id="MU393437">
    <property type="protein sequence ID" value="KAI4868508.1"/>
    <property type="molecule type" value="Genomic_DNA"/>
</dbReference>
<accession>A0ACB9ZA79</accession>
<reference evidence="1 2" key="1">
    <citation type="journal article" date="2022" name="New Phytol.">
        <title>Ecological generalism drives hyperdiversity of secondary metabolite gene clusters in xylarialean endophytes.</title>
        <authorList>
            <person name="Franco M.E.E."/>
            <person name="Wisecaver J.H."/>
            <person name="Arnold A.E."/>
            <person name="Ju Y.M."/>
            <person name="Slot J.C."/>
            <person name="Ahrendt S."/>
            <person name="Moore L.P."/>
            <person name="Eastman K.E."/>
            <person name="Scott K."/>
            <person name="Konkel Z."/>
            <person name="Mondo S.J."/>
            <person name="Kuo A."/>
            <person name="Hayes R.D."/>
            <person name="Haridas S."/>
            <person name="Andreopoulos B."/>
            <person name="Riley R."/>
            <person name="LaButti K."/>
            <person name="Pangilinan J."/>
            <person name="Lipzen A."/>
            <person name="Amirebrahimi M."/>
            <person name="Yan J."/>
            <person name="Adam C."/>
            <person name="Keymanesh K."/>
            <person name="Ng V."/>
            <person name="Louie K."/>
            <person name="Northen T."/>
            <person name="Drula E."/>
            <person name="Henrissat B."/>
            <person name="Hsieh H.M."/>
            <person name="Youens-Clark K."/>
            <person name="Lutzoni F."/>
            <person name="Miadlikowska J."/>
            <person name="Eastwood D.C."/>
            <person name="Hamelin R.C."/>
            <person name="Grigoriev I.V."/>
            <person name="U'Ren J.M."/>
        </authorList>
    </citation>
    <scope>NUCLEOTIDE SEQUENCE [LARGE SCALE GENOMIC DNA]</scope>
    <source>
        <strain evidence="1 2">CBS 119005</strain>
    </source>
</reference>
<organism evidence="1 2">
    <name type="scientific">Hypoxylon rubiginosum</name>
    <dbReference type="NCBI Taxonomy" id="110542"/>
    <lineage>
        <taxon>Eukaryota</taxon>
        <taxon>Fungi</taxon>
        <taxon>Dikarya</taxon>
        <taxon>Ascomycota</taxon>
        <taxon>Pezizomycotina</taxon>
        <taxon>Sordariomycetes</taxon>
        <taxon>Xylariomycetidae</taxon>
        <taxon>Xylariales</taxon>
        <taxon>Hypoxylaceae</taxon>
        <taxon>Hypoxylon</taxon>
    </lineage>
</organism>
<name>A0ACB9ZA79_9PEZI</name>
<keyword evidence="2" id="KW-1185">Reference proteome</keyword>
<gene>
    <name evidence="1" type="ORF">F4820DRAFT_444919</name>
</gene>
<proteinExistence type="predicted"/>
<protein>
    <submittedName>
        <fullName evidence="1">Uncharacterized protein</fullName>
    </submittedName>
</protein>
<comment type="caution">
    <text evidence="1">The sequence shown here is derived from an EMBL/GenBank/DDBJ whole genome shotgun (WGS) entry which is preliminary data.</text>
</comment>
<evidence type="ECO:0000313" key="2">
    <source>
        <dbReference type="Proteomes" id="UP001497700"/>
    </source>
</evidence>